<feature type="signal peptide" evidence="3">
    <location>
        <begin position="1"/>
        <end position="20"/>
    </location>
</feature>
<feature type="chain" id="PRO_5031454639" evidence="3">
    <location>
        <begin position="21"/>
        <end position="434"/>
    </location>
</feature>
<dbReference type="InterPro" id="IPR006059">
    <property type="entry name" value="SBP"/>
</dbReference>
<dbReference type="PANTHER" id="PTHR43649">
    <property type="entry name" value="ARABINOSE-BINDING PROTEIN-RELATED"/>
    <property type="match status" value="1"/>
</dbReference>
<dbReference type="Proteomes" id="UP000595917">
    <property type="component" value="Chromosome"/>
</dbReference>
<keyword evidence="3" id="KW-0732">Signal</keyword>
<gene>
    <name evidence="4" type="ORF">JFL75_00205</name>
</gene>
<evidence type="ECO:0000256" key="3">
    <source>
        <dbReference type="SAM" id="SignalP"/>
    </source>
</evidence>
<evidence type="ECO:0000256" key="2">
    <source>
        <dbReference type="ARBA" id="ARBA00008520"/>
    </source>
</evidence>
<comment type="similarity">
    <text evidence="2">Belongs to the bacterial solute-binding protein 1 family.</text>
</comment>
<dbReference type="InterPro" id="IPR050490">
    <property type="entry name" value="Bact_solute-bd_prot1"/>
</dbReference>
<dbReference type="PANTHER" id="PTHR43649:SF12">
    <property type="entry name" value="DIACETYLCHITOBIOSE BINDING PROTEIN DASA"/>
    <property type="match status" value="1"/>
</dbReference>
<dbReference type="SUPFAM" id="SSF53850">
    <property type="entry name" value="Periplasmic binding protein-like II"/>
    <property type="match status" value="1"/>
</dbReference>
<dbReference type="Gene3D" id="3.40.190.10">
    <property type="entry name" value="Periplasmic binding protein-like II"/>
    <property type="match status" value="1"/>
</dbReference>
<dbReference type="EMBL" id="CP067089">
    <property type="protein sequence ID" value="QQO09380.1"/>
    <property type="molecule type" value="Genomic_DNA"/>
</dbReference>
<reference evidence="4" key="1">
    <citation type="submission" date="2021-01" db="EMBL/GenBank/DDBJ databases">
        <title>Description of Breznakiella homolactica.</title>
        <authorList>
            <person name="Song Y."/>
            <person name="Brune A."/>
        </authorList>
    </citation>
    <scope>NUCLEOTIDE SEQUENCE</scope>
    <source>
        <strain evidence="4">RmG30</strain>
    </source>
</reference>
<organism evidence="4 5">
    <name type="scientific">Breznakiella homolactica</name>
    <dbReference type="NCBI Taxonomy" id="2798577"/>
    <lineage>
        <taxon>Bacteria</taxon>
        <taxon>Pseudomonadati</taxon>
        <taxon>Spirochaetota</taxon>
        <taxon>Spirochaetia</taxon>
        <taxon>Spirochaetales</taxon>
        <taxon>Breznakiellaceae</taxon>
        <taxon>Breznakiella</taxon>
    </lineage>
</organism>
<evidence type="ECO:0000256" key="1">
    <source>
        <dbReference type="ARBA" id="ARBA00004418"/>
    </source>
</evidence>
<evidence type="ECO:0000313" key="5">
    <source>
        <dbReference type="Proteomes" id="UP000595917"/>
    </source>
</evidence>
<proteinExistence type="inferred from homology"/>
<dbReference type="Pfam" id="PF01547">
    <property type="entry name" value="SBP_bac_1"/>
    <property type="match status" value="1"/>
</dbReference>
<protein>
    <submittedName>
        <fullName evidence="4">Extracellular solute-binding protein</fullName>
    </submittedName>
</protein>
<name>A0A7T8BAU5_9SPIR</name>
<sequence>MKRIISITLTALFASAVLFAGGSGETGKTGKTVINYYTWEALEDSNPIIEQFNRENPDIEVVLHIVPDNPDTQVKLDVMMMGSSDIDVVQIADGQQFAKAKNGLLRNIDDYIRRDGIDMKANFGGAEEWAKFEGSYYVYPRHNSVGCVFYNKTMFDSLGIPYPKDDWTYAEYIALAERLTHGSGSNKVYGTFNHIRPGFWCLTALQKADFYTSDGMANINAEPFVNDLRNRMHLDSSGYEKNYSEIIATNTLQNIEFFNKKCAMVMAASWMVRDMKNKEKYPYDFEVGVAHFPRYDGTIAPKTSWGSVSALAIPTTSKNPDAAWRFIRYYIEKGSLEIAKTGTVPVYLPAYNREMIAAFGEGSGLPQGDIEKFFDPEIVSIMKMPVGEAMNEYNSIIQEETSLFFTNAKSLEQTVRDMKSRVDKAILDERSQKK</sequence>
<evidence type="ECO:0000313" key="4">
    <source>
        <dbReference type="EMBL" id="QQO09380.1"/>
    </source>
</evidence>
<dbReference type="AlphaFoldDB" id="A0A7T8BAU5"/>
<comment type="subcellular location">
    <subcellularLocation>
        <location evidence="1">Periplasm</location>
    </subcellularLocation>
</comment>
<dbReference type="KEGG" id="bhc:JFL75_00205"/>
<keyword evidence="5" id="KW-1185">Reference proteome</keyword>
<dbReference type="GO" id="GO:0042597">
    <property type="term" value="C:periplasmic space"/>
    <property type="evidence" value="ECO:0007669"/>
    <property type="project" value="UniProtKB-SubCell"/>
</dbReference>
<accession>A0A7T8BAU5</accession>
<dbReference type="RefSeq" id="WP_215626683.1">
    <property type="nucleotide sequence ID" value="NZ_CP067089.2"/>
</dbReference>